<feature type="region of interest" description="Disordered" evidence="1">
    <location>
        <begin position="321"/>
        <end position="344"/>
    </location>
</feature>
<organism evidence="2 3">
    <name type="scientific">Rhodotorula diobovata</name>
    <dbReference type="NCBI Taxonomy" id="5288"/>
    <lineage>
        <taxon>Eukaryota</taxon>
        <taxon>Fungi</taxon>
        <taxon>Dikarya</taxon>
        <taxon>Basidiomycota</taxon>
        <taxon>Pucciniomycotina</taxon>
        <taxon>Microbotryomycetes</taxon>
        <taxon>Sporidiobolales</taxon>
        <taxon>Sporidiobolaceae</taxon>
        <taxon>Rhodotorula</taxon>
    </lineage>
</organism>
<feature type="compositionally biased region" description="Basic and acidic residues" evidence="1">
    <location>
        <begin position="331"/>
        <end position="344"/>
    </location>
</feature>
<evidence type="ECO:0000313" key="3">
    <source>
        <dbReference type="Proteomes" id="UP000311382"/>
    </source>
</evidence>
<dbReference type="AlphaFoldDB" id="A0A5C5G3R6"/>
<evidence type="ECO:0000313" key="2">
    <source>
        <dbReference type="EMBL" id="TNY23757.1"/>
    </source>
</evidence>
<proteinExistence type="predicted"/>
<gene>
    <name evidence="2" type="ORF">DMC30DRAFT_413876</name>
</gene>
<comment type="caution">
    <text evidence="2">The sequence shown here is derived from an EMBL/GenBank/DDBJ whole genome shotgun (WGS) entry which is preliminary data.</text>
</comment>
<protein>
    <submittedName>
        <fullName evidence="2">Uncharacterized protein</fullName>
    </submittedName>
</protein>
<sequence>MLSLFTSSASRLASSTASAVKSALPSLVEQTQQSVVPSVPSPSTARAASAAKKISRYSALSLAPGQWHPSTRRVAASYPKPARAPFPASLAVKRCAALGPVVSSASVQVAHFKPHLTVLETLAVADITTLFAPSTRSTPSTRLTTAAPAPVPPIAVTPAPVAPTPVYEVPTAPRIPFAERPSKIPRRPITKTRRHPLSAAGKLKVDVLRTYMEKLPIKVFDPELYNAAKAHALRCIAREEPYERAREAAKKRCRATRVESLEDLCSRLMKRIHSIVFGFVDNLIGLNLPEPRRVAHRPLSPLAPRSHTRFGFSSKIDVRSVPVGPRRQRRGDKARGKTTRREGELRRVAIRNSFSMQRWA</sequence>
<evidence type="ECO:0000256" key="1">
    <source>
        <dbReference type="SAM" id="MobiDB-lite"/>
    </source>
</evidence>
<reference evidence="2 3" key="1">
    <citation type="submission" date="2019-03" db="EMBL/GenBank/DDBJ databases">
        <title>Rhodosporidium diobovatum UCD-FST 08-225 genome sequencing, assembly, and annotation.</title>
        <authorList>
            <person name="Fakankun I.U."/>
            <person name="Fristensky B."/>
            <person name="Levin D.B."/>
        </authorList>
    </citation>
    <scope>NUCLEOTIDE SEQUENCE [LARGE SCALE GENOMIC DNA]</scope>
    <source>
        <strain evidence="2 3">UCD-FST 08-225</strain>
    </source>
</reference>
<dbReference type="Proteomes" id="UP000311382">
    <property type="component" value="Unassembled WGS sequence"/>
</dbReference>
<name>A0A5C5G3R6_9BASI</name>
<accession>A0A5C5G3R6</accession>
<dbReference type="EMBL" id="SOZI01000008">
    <property type="protein sequence ID" value="TNY23757.1"/>
    <property type="molecule type" value="Genomic_DNA"/>
</dbReference>
<keyword evidence="3" id="KW-1185">Reference proteome</keyword>